<accession>T1L6M3</accession>
<dbReference type="SUPFAM" id="SSF57567">
    <property type="entry name" value="Serine protease inhibitors"/>
    <property type="match status" value="1"/>
</dbReference>
<reference evidence="3" key="1">
    <citation type="submission" date="2011-08" db="EMBL/GenBank/DDBJ databases">
        <authorList>
            <person name="Rombauts S."/>
        </authorList>
    </citation>
    <scope>NUCLEOTIDE SEQUENCE</scope>
    <source>
        <strain evidence="3">London</strain>
    </source>
</reference>
<keyword evidence="3" id="KW-1185">Reference proteome</keyword>
<evidence type="ECO:0000313" key="2">
    <source>
        <dbReference type="EnsemblMetazoa" id="tetur95g00080.1"/>
    </source>
</evidence>
<proteinExistence type="predicted"/>
<evidence type="ECO:0000313" key="3">
    <source>
        <dbReference type="Proteomes" id="UP000015104"/>
    </source>
</evidence>
<dbReference type="EnsemblMetazoa" id="tetur95g00080.1">
    <property type="protein sequence ID" value="tetur95g00080.1"/>
    <property type="gene ID" value="tetur95g00080"/>
</dbReference>
<dbReference type="HOGENOM" id="CLU_1654404_0_0_1"/>
<dbReference type="Proteomes" id="UP000015104">
    <property type="component" value="Unassembled WGS sequence"/>
</dbReference>
<dbReference type="InterPro" id="IPR036084">
    <property type="entry name" value="Ser_inhib-like_sf"/>
</dbReference>
<dbReference type="EMBL" id="CAEY01001986">
    <property type="status" value="NOT_ANNOTATED_CDS"/>
    <property type="molecule type" value="Genomic_DNA"/>
</dbReference>
<dbReference type="Pfam" id="PF01826">
    <property type="entry name" value="TIL"/>
    <property type="match status" value="1"/>
</dbReference>
<dbReference type="CDD" id="cd19941">
    <property type="entry name" value="TIL"/>
    <property type="match status" value="1"/>
</dbReference>
<protein>
    <recommendedName>
        <fullName evidence="1">TIL domain-containing protein</fullName>
    </recommendedName>
</protein>
<name>T1L6M3_TETUR</name>
<feature type="domain" description="TIL" evidence="1">
    <location>
        <begin position="29"/>
        <end position="80"/>
    </location>
</feature>
<reference evidence="2" key="2">
    <citation type="submission" date="2015-06" db="UniProtKB">
        <authorList>
            <consortium name="EnsemblMetazoa"/>
        </authorList>
    </citation>
    <scope>IDENTIFICATION</scope>
</reference>
<organism evidence="2 3">
    <name type="scientific">Tetranychus urticae</name>
    <name type="common">Two-spotted spider mite</name>
    <dbReference type="NCBI Taxonomy" id="32264"/>
    <lineage>
        <taxon>Eukaryota</taxon>
        <taxon>Metazoa</taxon>
        <taxon>Ecdysozoa</taxon>
        <taxon>Arthropoda</taxon>
        <taxon>Chelicerata</taxon>
        <taxon>Arachnida</taxon>
        <taxon>Acari</taxon>
        <taxon>Acariformes</taxon>
        <taxon>Trombidiformes</taxon>
        <taxon>Prostigmata</taxon>
        <taxon>Eleutherengona</taxon>
        <taxon>Raphignathae</taxon>
        <taxon>Tetranychoidea</taxon>
        <taxon>Tetranychidae</taxon>
        <taxon>Tetranychus</taxon>
    </lineage>
</organism>
<dbReference type="AlphaFoldDB" id="T1L6M3"/>
<dbReference type="Gene3D" id="2.10.25.10">
    <property type="entry name" value="Laminin"/>
    <property type="match status" value="1"/>
</dbReference>
<dbReference type="InterPro" id="IPR002919">
    <property type="entry name" value="TIL_dom"/>
</dbReference>
<sequence>MYIIDINSLHWLEQYKNFSPHNDITPRTATKVWNPCGTNCPLTGANPKPRACIKSCKADYFCPSGYLENSIGQCVIEEDCDLQRIPIDNTPTVLNYTDIPNNFSQFPESNDFQSFEPAVVRTSGSNFPYISMSAMVPKSKPLIDLDPTVPRPVLRISKEQ</sequence>
<evidence type="ECO:0000259" key="1">
    <source>
        <dbReference type="Pfam" id="PF01826"/>
    </source>
</evidence>